<dbReference type="RefSeq" id="WP_277278866.1">
    <property type="nucleotide sequence ID" value="NZ_JAROCY010000013.1"/>
</dbReference>
<proteinExistence type="predicted"/>
<reference evidence="1 2" key="1">
    <citation type="submission" date="2023-03" db="EMBL/GenBank/DDBJ databases">
        <title>Novosphingobium cyanobacteriorum sp. nov., isolated from a eutrophic reservoir during the Microcystis bloom period.</title>
        <authorList>
            <person name="Kang M."/>
            <person name="Le V."/>
            <person name="Ko S.-R."/>
            <person name="Lee S.-A."/>
            <person name="Ahn C.-Y."/>
        </authorList>
    </citation>
    <scope>NUCLEOTIDE SEQUENCE [LARGE SCALE GENOMIC DNA]</scope>
    <source>
        <strain evidence="1 2">HBC54</strain>
    </source>
</reference>
<accession>A0ABT6CK85</accession>
<dbReference type="Proteomes" id="UP001222770">
    <property type="component" value="Unassembled WGS sequence"/>
</dbReference>
<dbReference type="EMBL" id="JAROCY010000013">
    <property type="protein sequence ID" value="MDF8334312.1"/>
    <property type="molecule type" value="Genomic_DNA"/>
</dbReference>
<comment type="caution">
    <text evidence="1">The sequence shown here is derived from an EMBL/GenBank/DDBJ whole genome shotgun (WGS) entry which is preliminary data.</text>
</comment>
<evidence type="ECO:0000313" key="1">
    <source>
        <dbReference type="EMBL" id="MDF8334312.1"/>
    </source>
</evidence>
<organism evidence="1 2">
    <name type="scientific">Novosphingobium cyanobacteriorum</name>
    <dbReference type="NCBI Taxonomy" id="3024215"/>
    <lineage>
        <taxon>Bacteria</taxon>
        <taxon>Pseudomonadati</taxon>
        <taxon>Pseudomonadota</taxon>
        <taxon>Alphaproteobacteria</taxon>
        <taxon>Sphingomonadales</taxon>
        <taxon>Sphingomonadaceae</taxon>
        <taxon>Novosphingobium</taxon>
    </lineage>
</organism>
<protein>
    <submittedName>
        <fullName evidence="1">Uncharacterized protein</fullName>
    </submittedName>
</protein>
<evidence type="ECO:0000313" key="2">
    <source>
        <dbReference type="Proteomes" id="UP001222770"/>
    </source>
</evidence>
<gene>
    <name evidence="1" type="ORF">POM99_13960</name>
</gene>
<name>A0ABT6CK85_9SPHN</name>
<keyword evidence="2" id="KW-1185">Reference proteome</keyword>
<sequence>MAMLMATRDPALMARPIGLRSLATDAAMRPEPEQEGMEAAIAKAEALSIGVQS</sequence>